<dbReference type="KEGG" id="hch:HCH_04638"/>
<sequence>MIKRERERERGMDWSWIAGLLKSRLSRYEH</sequence>
<dbReference type="HOGENOM" id="CLU_3403834_0_0_6"/>
<evidence type="ECO:0000313" key="1">
    <source>
        <dbReference type="EMBL" id="ABC31337.1"/>
    </source>
</evidence>
<reference evidence="1 2" key="1">
    <citation type="journal article" date="2005" name="Nucleic Acids Res.">
        <title>Genomic blueprint of Hahella chejuensis, a marine microbe producing an algicidal agent.</title>
        <authorList>
            <person name="Jeong H."/>
            <person name="Yim J.H."/>
            <person name="Lee C."/>
            <person name="Choi S.-H."/>
            <person name="Park Y.K."/>
            <person name="Yoon S.H."/>
            <person name="Hur C.-G."/>
            <person name="Kang H.-Y."/>
            <person name="Kim D."/>
            <person name="Lee H.H."/>
            <person name="Park K.H."/>
            <person name="Park S.-H."/>
            <person name="Park H.-S."/>
            <person name="Lee H.K."/>
            <person name="Oh T.K."/>
            <person name="Kim J.F."/>
        </authorList>
    </citation>
    <scope>NUCLEOTIDE SEQUENCE [LARGE SCALE GENOMIC DNA]</scope>
    <source>
        <strain evidence="1 2">KCTC 2396</strain>
    </source>
</reference>
<dbReference type="EMBL" id="CP000155">
    <property type="protein sequence ID" value="ABC31337.1"/>
    <property type="molecule type" value="Genomic_DNA"/>
</dbReference>
<name>Q2SDD7_HAHCH</name>
<organism evidence="1 2">
    <name type="scientific">Hahella chejuensis (strain KCTC 2396)</name>
    <dbReference type="NCBI Taxonomy" id="349521"/>
    <lineage>
        <taxon>Bacteria</taxon>
        <taxon>Pseudomonadati</taxon>
        <taxon>Pseudomonadota</taxon>
        <taxon>Gammaproteobacteria</taxon>
        <taxon>Oceanospirillales</taxon>
        <taxon>Hahellaceae</taxon>
        <taxon>Hahella</taxon>
    </lineage>
</organism>
<gene>
    <name evidence="1" type="ordered locus">HCH_04638</name>
</gene>
<evidence type="ECO:0000313" key="2">
    <source>
        <dbReference type="Proteomes" id="UP000000238"/>
    </source>
</evidence>
<proteinExistence type="predicted"/>
<dbReference type="AlphaFoldDB" id="Q2SDD7"/>
<dbReference type="Proteomes" id="UP000000238">
    <property type="component" value="Chromosome"/>
</dbReference>
<accession>Q2SDD7</accession>
<dbReference type="STRING" id="349521.HCH_04638"/>
<keyword evidence="2" id="KW-1185">Reference proteome</keyword>
<protein>
    <submittedName>
        <fullName evidence="1">Uncharacterized protein</fullName>
    </submittedName>
</protein>